<organism evidence="5 6">
    <name type="scientific">Litchfieldella qijiaojingensis</name>
    <dbReference type="NCBI Taxonomy" id="980347"/>
    <lineage>
        <taxon>Bacteria</taxon>
        <taxon>Pseudomonadati</taxon>
        <taxon>Pseudomonadota</taxon>
        <taxon>Gammaproteobacteria</taxon>
        <taxon>Oceanospirillales</taxon>
        <taxon>Halomonadaceae</taxon>
        <taxon>Litchfieldella</taxon>
    </lineage>
</organism>
<sequence>MFNDMMRAEIWLQDRLETQQGIEDLAQRLGYSASQVRRNFKRCFGVSPSTYRDRLRVEQAAILLSYTQLNIHSVAYRCGYRNHSAFSRAFLRYFGTSPREFRKDERHRLEKLRNGPTREYPFRIGHDTPQQAVVTRLYHHRVGKRNSIEDLAKHVTLEALPKKLRKGRTIAIIHGNDLNSDFARADLGIQVDADIADELATPLPFRTLSLPACRYASVMSDDLDELRPIIDFLLAKALPERGERISGLPPRLIWQKSREGKTRHPSRFEFRLPLCDPG</sequence>
<dbReference type="RefSeq" id="WP_189472606.1">
    <property type="nucleotide sequence ID" value="NZ_BMXS01000035.1"/>
</dbReference>
<dbReference type="SUPFAM" id="SSF46689">
    <property type="entry name" value="Homeodomain-like"/>
    <property type="match status" value="2"/>
</dbReference>
<evidence type="ECO:0000256" key="3">
    <source>
        <dbReference type="ARBA" id="ARBA00023163"/>
    </source>
</evidence>
<dbReference type="SMART" id="SM00342">
    <property type="entry name" value="HTH_ARAC"/>
    <property type="match status" value="1"/>
</dbReference>
<dbReference type="InterPro" id="IPR018060">
    <property type="entry name" value="HTH_AraC"/>
</dbReference>
<dbReference type="SUPFAM" id="SSF55136">
    <property type="entry name" value="Probable bacterial effector-binding domain"/>
    <property type="match status" value="1"/>
</dbReference>
<accession>A0ABQ2Z9P2</accession>
<evidence type="ECO:0000259" key="4">
    <source>
        <dbReference type="PROSITE" id="PS01124"/>
    </source>
</evidence>
<dbReference type="Pfam" id="PF12833">
    <property type="entry name" value="HTH_18"/>
    <property type="match status" value="1"/>
</dbReference>
<dbReference type="Gene3D" id="1.10.10.60">
    <property type="entry name" value="Homeodomain-like"/>
    <property type="match status" value="2"/>
</dbReference>
<evidence type="ECO:0000256" key="1">
    <source>
        <dbReference type="ARBA" id="ARBA00023015"/>
    </source>
</evidence>
<evidence type="ECO:0000313" key="5">
    <source>
        <dbReference type="EMBL" id="GGY09561.1"/>
    </source>
</evidence>
<dbReference type="Proteomes" id="UP000653056">
    <property type="component" value="Unassembled WGS sequence"/>
</dbReference>
<comment type="caution">
    <text evidence="5">The sequence shown here is derived from an EMBL/GenBank/DDBJ whole genome shotgun (WGS) entry which is preliminary data.</text>
</comment>
<dbReference type="InterPro" id="IPR009057">
    <property type="entry name" value="Homeodomain-like_sf"/>
</dbReference>
<dbReference type="EMBL" id="BMXS01000035">
    <property type="protein sequence ID" value="GGY09561.1"/>
    <property type="molecule type" value="Genomic_DNA"/>
</dbReference>
<dbReference type="InterPro" id="IPR020449">
    <property type="entry name" value="Tscrpt_reg_AraC-type_HTH"/>
</dbReference>
<evidence type="ECO:0000313" key="6">
    <source>
        <dbReference type="Proteomes" id="UP000653056"/>
    </source>
</evidence>
<dbReference type="PANTHER" id="PTHR43280">
    <property type="entry name" value="ARAC-FAMILY TRANSCRIPTIONAL REGULATOR"/>
    <property type="match status" value="1"/>
</dbReference>
<evidence type="ECO:0000256" key="2">
    <source>
        <dbReference type="ARBA" id="ARBA00023125"/>
    </source>
</evidence>
<dbReference type="PANTHER" id="PTHR43280:SF2">
    <property type="entry name" value="HTH-TYPE TRANSCRIPTIONAL REGULATOR EXSA"/>
    <property type="match status" value="1"/>
</dbReference>
<protein>
    <recommendedName>
        <fullName evidence="4">HTH araC/xylS-type domain-containing protein</fullName>
    </recommendedName>
</protein>
<dbReference type="PROSITE" id="PS00041">
    <property type="entry name" value="HTH_ARAC_FAMILY_1"/>
    <property type="match status" value="1"/>
</dbReference>
<keyword evidence="1" id="KW-0805">Transcription regulation</keyword>
<keyword evidence="6" id="KW-1185">Reference proteome</keyword>
<dbReference type="Gene3D" id="3.20.80.10">
    <property type="entry name" value="Regulatory factor, effector binding domain"/>
    <property type="match status" value="1"/>
</dbReference>
<name>A0ABQ2Z9P2_9GAMM</name>
<reference evidence="6" key="1">
    <citation type="journal article" date="2019" name="Int. J. Syst. Evol. Microbiol.">
        <title>The Global Catalogue of Microorganisms (GCM) 10K type strain sequencing project: providing services to taxonomists for standard genome sequencing and annotation.</title>
        <authorList>
            <consortium name="The Broad Institute Genomics Platform"/>
            <consortium name="The Broad Institute Genome Sequencing Center for Infectious Disease"/>
            <person name="Wu L."/>
            <person name="Ma J."/>
        </authorList>
    </citation>
    <scope>NUCLEOTIDE SEQUENCE [LARGE SCALE GENOMIC DNA]</scope>
    <source>
        <strain evidence="6">KCTC 22228</strain>
    </source>
</reference>
<proteinExistence type="predicted"/>
<dbReference type="InterPro" id="IPR011256">
    <property type="entry name" value="Reg_factor_effector_dom_sf"/>
</dbReference>
<keyword evidence="3" id="KW-0804">Transcription</keyword>
<dbReference type="PROSITE" id="PS01124">
    <property type="entry name" value="HTH_ARAC_FAMILY_2"/>
    <property type="match status" value="1"/>
</dbReference>
<keyword evidence="2" id="KW-0238">DNA-binding</keyword>
<dbReference type="PRINTS" id="PR00032">
    <property type="entry name" value="HTHARAC"/>
</dbReference>
<feature type="domain" description="HTH araC/xylS-type" evidence="4">
    <location>
        <begin position="6"/>
        <end position="104"/>
    </location>
</feature>
<dbReference type="InterPro" id="IPR018062">
    <property type="entry name" value="HTH_AraC-typ_CS"/>
</dbReference>
<gene>
    <name evidence="5" type="ORF">GCM10007160_41080</name>
</gene>